<dbReference type="UniPathway" id="UPA00051">
    <property type="reaction ID" value="UER00465"/>
</dbReference>
<evidence type="ECO:0000259" key="14">
    <source>
        <dbReference type="Pfam" id="PF00742"/>
    </source>
</evidence>
<keyword evidence="11 12" id="KW-0521">NADP</keyword>
<feature type="binding site" evidence="11">
    <location>
        <position position="212"/>
    </location>
    <ligand>
        <name>L-homoserine</name>
        <dbReference type="ChEBI" id="CHEBI:57476"/>
    </ligand>
</feature>
<dbReference type="Gene3D" id="3.30.360.10">
    <property type="entry name" value="Dihydrodipicolinate Reductase, domain 2"/>
    <property type="match status" value="1"/>
</dbReference>
<evidence type="ECO:0000313" key="16">
    <source>
        <dbReference type="Proteomes" id="UP000050514"/>
    </source>
</evidence>
<dbReference type="PIRSF" id="PIRSF036497">
    <property type="entry name" value="HDH_short"/>
    <property type="match status" value="1"/>
</dbReference>
<dbReference type="GO" id="GO:0004412">
    <property type="term" value="F:homoserine dehydrogenase activity"/>
    <property type="evidence" value="ECO:0007669"/>
    <property type="project" value="UniProtKB-EC"/>
</dbReference>
<evidence type="ECO:0000256" key="3">
    <source>
        <dbReference type="ARBA" id="ARBA00006753"/>
    </source>
</evidence>
<comment type="similarity">
    <text evidence="3 13">Belongs to the homoserine dehydrogenase family.</text>
</comment>
<protein>
    <recommendedName>
        <fullName evidence="5 12">Homoserine dehydrogenase</fullName>
        <ecNumber evidence="4 12">1.1.1.3</ecNumber>
    </recommendedName>
</protein>
<dbReference type="GO" id="GO:0009086">
    <property type="term" value="P:methionine biosynthetic process"/>
    <property type="evidence" value="ECO:0007669"/>
    <property type="project" value="UniProtKB-KW"/>
</dbReference>
<evidence type="ECO:0000256" key="7">
    <source>
        <dbReference type="ARBA" id="ARBA00023002"/>
    </source>
</evidence>
<dbReference type="FunFam" id="3.30.360.10:FF:000005">
    <property type="entry name" value="Homoserine dehydrogenase"/>
    <property type="match status" value="1"/>
</dbReference>
<gene>
    <name evidence="15" type="ORF">AC812_06740</name>
</gene>
<keyword evidence="12" id="KW-0028">Amino-acid biosynthesis</keyword>
<comment type="catalytic activity">
    <reaction evidence="9">
        <text>L-homoserine + NADP(+) = L-aspartate 4-semialdehyde + NADPH + H(+)</text>
        <dbReference type="Rhea" id="RHEA:15761"/>
        <dbReference type="ChEBI" id="CHEBI:15378"/>
        <dbReference type="ChEBI" id="CHEBI:57476"/>
        <dbReference type="ChEBI" id="CHEBI:57783"/>
        <dbReference type="ChEBI" id="CHEBI:58349"/>
        <dbReference type="ChEBI" id="CHEBI:537519"/>
        <dbReference type="EC" id="1.1.1.3"/>
    </reaction>
    <physiologicalReaction direction="right-to-left" evidence="9">
        <dbReference type="Rhea" id="RHEA:15763"/>
    </physiologicalReaction>
</comment>
<evidence type="ECO:0000313" key="15">
    <source>
        <dbReference type="EMBL" id="KPL76353.1"/>
    </source>
</evidence>
<dbReference type="Gene3D" id="3.40.50.720">
    <property type="entry name" value="NAD(P)-binding Rossmann-like Domain"/>
    <property type="match status" value="1"/>
</dbReference>
<dbReference type="PANTHER" id="PTHR43331">
    <property type="entry name" value="HOMOSERINE DEHYDROGENASE"/>
    <property type="match status" value="1"/>
</dbReference>
<comment type="pathway">
    <text evidence="2 12">Amino-acid biosynthesis; L-methionine biosynthesis via de novo pathway; L-homoserine from L-aspartate: step 3/3.</text>
</comment>
<dbReference type="PROSITE" id="PS01042">
    <property type="entry name" value="HOMOSER_DHGENASE"/>
    <property type="match status" value="1"/>
</dbReference>
<dbReference type="PANTHER" id="PTHR43331:SF1">
    <property type="entry name" value="HOMOSERINE DEHYDROGENASE"/>
    <property type="match status" value="1"/>
</dbReference>
<evidence type="ECO:0000256" key="11">
    <source>
        <dbReference type="PIRSR" id="PIRSR036497-2"/>
    </source>
</evidence>
<name>A0A0P6XTA5_9CHLR</name>
<dbReference type="EMBL" id="LGHJ01000012">
    <property type="protein sequence ID" value="KPL76353.1"/>
    <property type="molecule type" value="Genomic_DNA"/>
</dbReference>
<keyword evidence="7 12" id="KW-0560">Oxidoreductase</keyword>
<reference evidence="15 16" key="1">
    <citation type="submission" date="2015-07" db="EMBL/GenBank/DDBJ databases">
        <title>Draft genome of Bellilinea caldifistulae DSM 17877.</title>
        <authorList>
            <person name="Hemp J."/>
            <person name="Ward L.M."/>
            <person name="Pace L.A."/>
            <person name="Fischer W.W."/>
        </authorList>
    </citation>
    <scope>NUCLEOTIDE SEQUENCE [LARGE SCALE GENOMIC DNA]</scope>
    <source>
        <strain evidence="15 16">GOMI-1</strain>
    </source>
</reference>
<feature type="binding site" evidence="11">
    <location>
        <begin position="10"/>
        <end position="15"/>
    </location>
    <ligand>
        <name>NADP(+)</name>
        <dbReference type="ChEBI" id="CHEBI:58349"/>
    </ligand>
</feature>
<evidence type="ECO:0000256" key="1">
    <source>
        <dbReference type="ARBA" id="ARBA00005056"/>
    </source>
</evidence>
<dbReference type="InterPro" id="IPR001342">
    <property type="entry name" value="HDH_cat"/>
</dbReference>
<keyword evidence="16" id="KW-1185">Reference proteome</keyword>
<feature type="binding site" evidence="11">
    <location>
        <position position="128"/>
    </location>
    <ligand>
        <name>NADPH</name>
        <dbReference type="ChEBI" id="CHEBI:57783"/>
    </ligand>
</feature>
<evidence type="ECO:0000256" key="9">
    <source>
        <dbReference type="ARBA" id="ARBA00048841"/>
    </source>
</evidence>
<keyword evidence="6 12" id="KW-0791">Threonine biosynthesis</keyword>
<evidence type="ECO:0000256" key="6">
    <source>
        <dbReference type="ARBA" id="ARBA00022697"/>
    </source>
</evidence>
<dbReference type="GO" id="GO:0009088">
    <property type="term" value="P:threonine biosynthetic process"/>
    <property type="evidence" value="ECO:0007669"/>
    <property type="project" value="UniProtKB-UniPathway"/>
</dbReference>
<evidence type="ECO:0000256" key="5">
    <source>
        <dbReference type="ARBA" id="ARBA00013376"/>
    </source>
</evidence>
<evidence type="ECO:0000256" key="2">
    <source>
        <dbReference type="ARBA" id="ARBA00005062"/>
    </source>
</evidence>
<dbReference type="UniPathway" id="UPA00050">
    <property type="reaction ID" value="UER00063"/>
</dbReference>
<dbReference type="STRING" id="360411.AC812_06740"/>
<evidence type="ECO:0000256" key="13">
    <source>
        <dbReference type="RuleBase" id="RU004171"/>
    </source>
</evidence>
<dbReference type="RefSeq" id="WP_061919393.1">
    <property type="nucleotide sequence ID" value="NZ_DF967971.1"/>
</dbReference>
<evidence type="ECO:0000256" key="8">
    <source>
        <dbReference type="ARBA" id="ARBA00023053"/>
    </source>
</evidence>
<feature type="domain" description="Homoserine dehydrogenase catalytic" evidence="14">
    <location>
        <begin position="160"/>
        <end position="338"/>
    </location>
</feature>
<evidence type="ECO:0000256" key="4">
    <source>
        <dbReference type="ARBA" id="ARBA00013213"/>
    </source>
</evidence>
<dbReference type="OrthoDB" id="9808167at2"/>
<dbReference type="InterPro" id="IPR019811">
    <property type="entry name" value="HDH_CS"/>
</dbReference>
<feature type="active site" description="Proton donor" evidence="10">
    <location>
        <position position="227"/>
    </location>
</feature>
<proteinExistence type="inferred from homology"/>
<dbReference type="Pfam" id="PF00742">
    <property type="entry name" value="Homoserine_dh"/>
    <property type="match status" value="1"/>
</dbReference>
<dbReference type="Proteomes" id="UP000050514">
    <property type="component" value="Unassembled WGS sequence"/>
</dbReference>
<comment type="caution">
    <text evidence="15">The sequence shown here is derived from an EMBL/GenBank/DDBJ whole genome shotgun (WGS) entry which is preliminary data.</text>
</comment>
<dbReference type="AlphaFoldDB" id="A0A0P6XTA5"/>
<dbReference type="SUPFAM" id="SSF51735">
    <property type="entry name" value="NAD(P)-binding Rossmann-fold domains"/>
    <property type="match status" value="1"/>
</dbReference>
<dbReference type="InterPro" id="IPR022697">
    <property type="entry name" value="HDH_short"/>
</dbReference>
<evidence type="ECO:0000256" key="10">
    <source>
        <dbReference type="PIRSR" id="PIRSR036497-1"/>
    </source>
</evidence>
<keyword evidence="12" id="KW-0486">Methionine biosynthesis</keyword>
<sequence>MKQVALALVGFGNVGQAFARLLLEKEQQIAQQFGYQFIVTGIVTGRHGSAISSGGISLTRALEVISRGQSLDILSEMPAPKNTLDFLFASSAEAMLETSPVNHHTGQPAIDHIKAALDKGMHAITANKGPVVHAYQELMDMAATRGKRFLFEAAVMDGAPIFSLFRGPLPCIEVHGFQGILNSCTNFILGLMENGKTFDEAVREAQAIGIAETDPSADIDGWDAAIKVAALSTVVLGIPLKPQQVERSSIREITPAMISEARQAGERWKVVCTARRKGKELLEASVKPQRVSAGSPLFAINGTSSYVEFHSDVLPGLGIVENNPGPNTTAYGLLADLINALRGQ</sequence>
<dbReference type="SUPFAM" id="SSF55347">
    <property type="entry name" value="Glyceraldehyde-3-phosphate dehydrogenase-like, C-terminal domain"/>
    <property type="match status" value="1"/>
</dbReference>
<evidence type="ECO:0000256" key="12">
    <source>
        <dbReference type="RuleBase" id="RU000579"/>
    </source>
</evidence>
<accession>A0A0P6XTA5</accession>
<dbReference type="PATRIC" id="fig|360411.5.peg.1477"/>
<comment type="pathway">
    <text evidence="1 12">Amino-acid biosynthesis; L-threonine biosynthesis; L-threonine from L-aspartate: step 3/5.</text>
</comment>
<dbReference type="EC" id="1.1.1.3" evidence="4 12"/>
<organism evidence="15 16">
    <name type="scientific">Bellilinea caldifistulae</name>
    <dbReference type="NCBI Taxonomy" id="360411"/>
    <lineage>
        <taxon>Bacteria</taxon>
        <taxon>Bacillati</taxon>
        <taxon>Chloroflexota</taxon>
        <taxon>Anaerolineae</taxon>
        <taxon>Anaerolineales</taxon>
        <taxon>Anaerolineaceae</taxon>
        <taxon>Bellilinea</taxon>
    </lineage>
</organism>
<keyword evidence="8" id="KW-0915">Sodium</keyword>
<dbReference type="InterPro" id="IPR036291">
    <property type="entry name" value="NAD(P)-bd_dom_sf"/>
</dbReference>